<evidence type="ECO:0000256" key="5">
    <source>
        <dbReference type="ARBA" id="ARBA00022692"/>
    </source>
</evidence>
<dbReference type="Gene3D" id="1.10.3470.10">
    <property type="entry name" value="ABC transporter involved in vitamin B12 uptake, BtuC"/>
    <property type="match status" value="1"/>
</dbReference>
<dbReference type="PANTHER" id="PTHR30472:SF24">
    <property type="entry name" value="FERRIC ENTEROBACTIN TRANSPORT SYSTEM PERMEASE PROTEIN FEPG"/>
    <property type="match status" value="1"/>
</dbReference>
<evidence type="ECO:0000256" key="1">
    <source>
        <dbReference type="ARBA" id="ARBA00004651"/>
    </source>
</evidence>
<evidence type="ECO:0000256" key="8">
    <source>
        <dbReference type="SAM" id="Phobius"/>
    </source>
</evidence>
<dbReference type="EMBL" id="JAGINX010000001">
    <property type="protein sequence ID" value="MBP2318883.1"/>
    <property type="molecule type" value="Genomic_DNA"/>
</dbReference>
<feature type="transmembrane region" description="Helical" evidence="8">
    <location>
        <begin position="243"/>
        <end position="271"/>
    </location>
</feature>
<dbReference type="RefSeq" id="WP_210049336.1">
    <property type="nucleotide sequence ID" value="NZ_JAGINX010000001.1"/>
</dbReference>
<sequence>MTPRTSAALSRPTVVGAALAAATAALVVLALGLGDYPLSPAEVLSALIGPLVSDSPDFSSTVVLEWRLPRITAAVVFGAALAVAGALFQTLTRNPLGSPDIIGFSTGAYTGVILATVVFGGAFVGTTGGAILGGLGTALLVYLLAYRKGVQGYRLIIVGIGVTAALHAVNSWILIRAETEVAMSAAIWGAGSLGLTSWTDVVPAVGVVLAALPLLLASVRPMRQLELGDEVASSHGVKVEPTRLLILGVGVLLTALVTATAGPIAFVALAAPQIARRLARSTGIPLTHSALTGAFLLLGADLVAQQALAQPIPVGMVTVILGGAYLCFLLISDGRRER</sequence>
<comment type="subcellular location">
    <subcellularLocation>
        <location evidence="1">Cell membrane</location>
        <topology evidence="1">Multi-pass membrane protein</topology>
    </subcellularLocation>
</comment>
<evidence type="ECO:0000256" key="6">
    <source>
        <dbReference type="ARBA" id="ARBA00022989"/>
    </source>
</evidence>
<evidence type="ECO:0000256" key="3">
    <source>
        <dbReference type="ARBA" id="ARBA00022448"/>
    </source>
</evidence>
<keyword evidence="10" id="KW-1185">Reference proteome</keyword>
<feature type="transmembrane region" description="Helical" evidence="8">
    <location>
        <begin position="129"/>
        <end position="146"/>
    </location>
</feature>
<dbReference type="Pfam" id="PF01032">
    <property type="entry name" value="FecCD"/>
    <property type="match status" value="1"/>
</dbReference>
<keyword evidence="6 8" id="KW-1133">Transmembrane helix</keyword>
<reference evidence="9 10" key="1">
    <citation type="submission" date="2021-03" db="EMBL/GenBank/DDBJ databases">
        <title>Sequencing the genomes of 1000 actinobacteria strains.</title>
        <authorList>
            <person name="Klenk H.-P."/>
        </authorList>
    </citation>
    <scope>NUCLEOTIDE SEQUENCE [LARGE SCALE GENOMIC DNA]</scope>
    <source>
        <strain evidence="9 10">DSM 12544</strain>
    </source>
</reference>
<keyword evidence="4" id="KW-1003">Cell membrane</keyword>
<evidence type="ECO:0000256" key="4">
    <source>
        <dbReference type="ARBA" id="ARBA00022475"/>
    </source>
</evidence>
<feature type="transmembrane region" description="Helical" evidence="8">
    <location>
        <begin position="153"/>
        <end position="175"/>
    </location>
</feature>
<dbReference type="CDD" id="cd06550">
    <property type="entry name" value="TM_ABC_iron-siderophores_like"/>
    <property type="match status" value="1"/>
</dbReference>
<feature type="transmembrane region" description="Helical" evidence="8">
    <location>
        <begin position="101"/>
        <end position="123"/>
    </location>
</feature>
<dbReference type="InterPro" id="IPR037294">
    <property type="entry name" value="ABC_BtuC-like"/>
</dbReference>
<organism evidence="9 10">
    <name type="scientific">Nesterenkonia lacusekhoensis</name>
    <dbReference type="NCBI Taxonomy" id="150832"/>
    <lineage>
        <taxon>Bacteria</taxon>
        <taxon>Bacillati</taxon>
        <taxon>Actinomycetota</taxon>
        <taxon>Actinomycetes</taxon>
        <taxon>Micrococcales</taxon>
        <taxon>Micrococcaceae</taxon>
        <taxon>Nesterenkonia</taxon>
    </lineage>
</organism>
<feature type="transmembrane region" description="Helical" evidence="8">
    <location>
        <begin position="312"/>
        <end position="331"/>
    </location>
</feature>
<comment type="caution">
    <text evidence="9">The sequence shown here is derived from an EMBL/GenBank/DDBJ whole genome shotgun (WGS) entry which is preliminary data.</text>
</comment>
<accession>A0ABS4T393</accession>
<name>A0ABS4T393_9MICC</name>
<evidence type="ECO:0000313" key="9">
    <source>
        <dbReference type="EMBL" id="MBP2318883.1"/>
    </source>
</evidence>
<keyword evidence="5 8" id="KW-0812">Transmembrane</keyword>
<evidence type="ECO:0000256" key="2">
    <source>
        <dbReference type="ARBA" id="ARBA00007935"/>
    </source>
</evidence>
<comment type="similarity">
    <text evidence="2">Belongs to the binding-protein-dependent transport system permease family. FecCD subfamily.</text>
</comment>
<dbReference type="PANTHER" id="PTHR30472">
    <property type="entry name" value="FERRIC ENTEROBACTIN TRANSPORT SYSTEM PERMEASE PROTEIN"/>
    <property type="match status" value="1"/>
</dbReference>
<evidence type="ECO:0000313" key="10">
    <source>
        <dbReference type="Proteomes" id="UP001519331"/>
    </source>
</evidence>
<proteinExistence type="inferred from homology"/>
<protein>
    <submittedName>
        <fullName evidence="9">Iron complex transport system permease protein</fullName>
    </submittedName>
</protein>
<evidence type="ECO:0000256" key="7">
    <source>
        <dbReference type="ARBA" id="ARBA00023136"/>
    </source>
</evidence>
<gene>
    <name evidence="9" type="ORF">JOF45_001902</name>
</gene>
<feature type="transmembrane region" description="Helical" evidence="8">
    <location>
        <begin position="205"/>
        <end position="223"/>
    </location>
</feature>
<dbReference type="SUPFAM" id="SSF81345">
    <property type="entry name" value="ABC transporter involved in vitamin B12 uptake, BtuC"/>
    <property type="match status" value="1"/>
</dbReference>
<keyword evidence="3" id="KW-0813">Transport</keyword>
<feature type="transmembrane region" description="Helical" evidence="8">
    <location>
        <begin position="69"/>
        <end position="89"/>
    </location>
</feature>
<keyword evidence="7 8" id="KW-0472">Membrane</keyword>
<dbReference type="Proteomes" id="UP001519331">
    <property type="component" value="Unassembled WGS sequence"/>
</dbReference>
<dbReference type="InterPro" id="IPR000522">
    <property type="entry name" value="ABC_transptr_permease_BtuC"/>
</dbReference>